<dbReference type="AlphaFoldDB" id="A0A6N3E2Q6"/>
<accession>A0A6N3E2Q6</accession>
<sequence>MNSFQMNSVNLTEAGSGTVERCLDSRGQMHVRNQVGKLRIDSETGATEMEVSRGLSDAVYVDVATGSMIHENTVGSIRFRTDSTGTVMEHLL</sequence>
<proteinExistence type="predicted"/>
<gene>
    <name evidence="1" type="ORF">CALFYP39_02104</name>
</gene>
<reference evidence="1" key="1">
    <citation type="submission" date="2019-11" db="EMBL/GenBank/DDBJ databases">
        <authorList>
            <person name="Feng L."/>
        </authorList>
    </citation>
    <scope>NUCLEOTIDE SEQUENCE</scope>
    <source>
        <strain evidence="1">CaerofaciensLFYP39</strain>
    </source>
</reference>
<evidence type="ECO:0000313" key="1">
    <source>
        <dbReference type="EMBL" id="VYU35360.1"/>
    </source>
</evidence>
<dbReference type="RefSeq" id="WP_156600752.1">
    <property type="nucleotide sequence ID" value="NZ_CACRTW010000049.1"/>
</dbReference>
<protein>
    <submittedName>
        <fullName evidence="1">Uncharacterized protein</fullName>
    </submittedName>
</protein>
<dbReference type="EMBL" id="CACRTW010000049">
    <property type="protein sequence ID" value="VYU35360.1"/>
    <property type="molecule type" value="Genomic_DNA"/>
</dbReference>
<name>A0A6N3E2Q6_9ACTN</name>
<organism evidence="1">
    <name type="scientific">Collinsella aerofaciens</name>
    <dbReference type="NCBI Taxonomy" id="74426"/>
    <lineage>
        <taxon>Bacteria</taxon>
        <taxon>Bacillati</taxon>
        <taxon>Actinomycetota</taxon>
        <taxon>Coriobacteriia</taxon>
        <taxon>Coriobacteriales</taxon>
        <taxon>Coriobacteriaceae</taxon>
        <taxon>Collinsella</taxon>
    </lineage>
</organism>